<dbReference type="EMBL" id="CAOF01000008">
    <property type="protein sequence ID" value="CCO44184.1"/>
    <property type="molecule type" value="Genomic_DNA"/>
</dbReference>
<accession>A0AAV2VI66</accession>
<sequence>MVINNIEDYKSTRSKLADLERKQKFHTAHRNDKRLLRQIALFRQLMDDYLAKYETIRTNLKQLNADNPTPFSEDIIHNYYTYLRDNSIYLKAEHKSYMGVIPVDQVVGIDQMYGDDATWSDCLNGAWLKRIERNLEALTSNPLYYLDTQEKSGLSFIKIGDHYFISQGKHRTVIARFFKHFNPQMFSDSEPSLHAYITEYFIDREFMIMKHRLEQLNQDWSSLQMEINHVTSMNDPQFLIIRKRGDLYEDARFTRAQYETVVDALTNCCIGDKWRSHRKMHDPNIYDFISYAQCLSNYFKS</sequence>
<evidence type="ECO:0000313" key="2">
    <source>
        <dbReference type="Proteomes" id="UP000018211"/>
    </source>
</evidence>
<protein>
    <submittedName>
        <fullName evidence="1">Uncharacterized protein</fullName>
    </submittedName>
</protein>
<reference evidence="1 2" key="1">
    <citation type="journal article" date="2013" name="ISME J.">
        <title>Comparative genomics of pathogenic lineages of Vibrio nigripulchritudo identifies virulence-associated traits.</title>
        <authorList>
            <person name="Goudenege D."/>
            <person name="Labreuche Y."/>
            <person name="Krin E."/>
            <person name="Ansquer D."/>
            <person name="Mangenot S."/>
            <person name="Calteau A."/>
            <person name="Medigue C."/>
            <person name="Mazel D."/>
            <person name="Polz M.F."/>
            <person name="Le Roux F."/>
        </authorList>
    </citation>
    <scope>NUCLEOTIDE SEQUENCE [LARGE SCALE GENOMIC DNA]</scope>
    <source>
        <strain evidence="1 2">SOn1</strain>
    </source>
</reference>
<proteinExistence type="predicted"/>
<gene>
    <name evidence="1" type="ORF">VIBNISOn1_1050010</name>
</gene>
<name>A0AAV2VI66_9VIBR</name>
<dbReference type="Proteomes" id="UP000018211">
    <property type="component" value="Unassembled WGS sequence"/>
</dbReference>
<comment type="caution">
    <text evidence="1">The sequence shown here is derived from an EMBL/GenBank/DDBJ whole genome shotgun (WGS) entry which is preliminary data.</text>
</comment>
<dbReference type="RefSeq" id="WP_022610115.1">
    <property type="nucleotide sequence ID" value="NZ_LK391965.1"/>
</dbReference>
<organism evidence="1 2">
    <name type="scientific">Vibrio nigripulchritudo SOn1</name>
    <dbReference type="NCBI Taxonomy" id="1238450"/>
    <lineage>
        <taxon>Bacteria</taxon>
        <taxon>Pseudomonadati</taxon>
        <taxon>Pseudomonadota</taxon>
        <taxon>Gammaproteobacteria</taxon>
        <taxon>Vibrionales</taxon>
        <taxon>Vibrionaceae</taxon>
        <taxon>Vibrio</taxon>
    </lineage>
</organism>
<dbReference type="AlphaFoldDB" id="A0AAV2VI66"/>
<evidence type="ECO:0000313" key="1">
    <source>
        <dbReference type="EMBL" id="CCO44184.1"/>
    </source>
</evidence>